<feature type="compositionally biased region" description="Polar residues" evidence="1">
    <location>
        <begin position="220"/>
        <end position="238"/>
    </location>
</feature>
<evidence type="ECO:0000256" key="1">
    <source>
        <dbReference type="SAM" id="MobiDB-lite"/>
    </source>
</evidence>
<organism evidence="3 4">
    <name type="scientific">Paramecium primaurelia</name>
    <dbReference type="NCBI Taxonomy" id="5886"/>
    <lineage>
        <taxon>Eukaryota</taxon>
        <taxon>Sar</taxon>
        <taxon>Alveolata</taxon>
        <taxon>Ciliophora</taxon>
        <taxon>Intramacronucleata</taxon>
        <taxon>Oligohymenophorea</taxon>
        <taxon>Peniculida</taxon>
        <taxon>Parameciidae</taxon>
        <taxon>Paramecium</taxon>
    </lineage>
</organism>
<dbReference type="PANTHER" id="PTHR44873">
    <property type="entry name" value="DNAJ HOMOLOG SUBFAMILY C MEMBER 30, MITOCHONDRIAL"/>
    <property type="match status" value="1"/>
</dbReference>
<evidence type="ECO:0000259" key="2">
    <source>
        <dbReference type="PROSITE" id="PS50076"/>
    </source>
</evidence>
<feature type="region of interest" description="Disordered" evidence="1">
    <location>
        <begin position="220"/>
        <end position="239"/>
    </location>
</feature>
<reference evidence="3" key="1">
    <citation type="submission" date="2021-01" db="EMBL/GenBank/DDBJ databases">
        <authorList>
            <consortium name="Genoscope - CEA"/>
            <person name="William W."/>
        </authorList>
    </citation>
    <scope>NUCLEOTIDE SEQUENCE</scope>
</reference>
<feature type="compositionally biased region" description="Low complexity" evidence="1">
    <location>
        <begin position="305"/>
        <end position="319"/>
    </location>
</feature>
<dbReference type="PROSITE" id="PS50076">
    <property type="entry name" value="DNAJ_2"/>
    <property type="match status" value="1"/>
</dbReference>
<evidence type="ECO:0000313" key="3">
    <source>
        <dbReference type="EMBL" id="CAD8057271.1"/>
    </source>
</evidence>
<feature type="region of interest" description="Disordered" evidence="1">
    <location>
        <begin position="298"/>
        <end position="319"/>
    </location>
</feature>
<gene>
    <name evidence="3" type="ORF">PPRIM_AZ9-3.1.T0250357</name>
</gene>
<dbReference type="Proteomes" id="UP000688137">
    <property type="component" value="Unassembled WGS sequence"/>
</dbReference>
<dbReference type="PANTHER" id="PTHR44873:SF1">
    <property type="entry name" value="DNAJ HOMOLOG SUBFAMILY C MEMBER 30, MITOCHONDRIAL"/>
    <property type="match status" value="1"/>
</dbReference>
<dbReference type="CDD" id="cd06257">
    <property type="entry name" value="DnaJ"/>
    <property type="match status" value="1"/>
</dbReference>
<dbReference type="InterPro" id="IPR001623">
    <property type="entry name" value="DnaJ_domain"/>
</dbReference>
<comment type="caution">
    <text evidence="3">The sequence shown here is derived from an EMBL/GenBank/DDBJ whole genome shotgun (WGS) entry which is preliminary data.</text>
</comment>
<dbReference type="EMBL" id="CAJJDM010000023">
    <property type="protein sequence ID" value="CAD8057271.1"/>
    <property type="molecule type" value="Genomic_DNA"/>
</dbReference>
<feature type="domain" description="J" evidence="2">
    <location>
        <begin position="14"/>
        <end position="79"/>
    </location>
</feature>
<dbReference type="AlphaFoldDB" id="A0A8S1KSA6"/>
<dbReference type="Pfam" id="PF00226">
    <property type="entry name" value="DnaJ"/>
    <property type="match status" value="1"/>
</dbReference>
<sequence length="319" mass="38164">MIKFSNRLLFSFRTLYQILDVPQNASQDQIKQNYLKIVKMYHPDTNSQQSKDQEYFKQVTAAYTILSNQNERRKYDQTLNNSFFQKDDFSQQNYDQNFSKQGKDRIIMYIYLAAFILVNLYNQKINEIFGIKKQPINSLPNKYIPQEAIQIEKKELTEKDCNDLSLDIIKQKSKRGDYKMGQLCYDRLFLDQQKIIKKKKNLDDFQQVVVNYNNSQESQKSETILMDQQQPHQIQSPINQQEQNLENKEQLEEIRENEEQKQNIQQINEVSSDDQTLQLFQEQNNNQFENNSEQIIVDQYDQEVKSQQQQSQQESQQEN</sequence>
<protein>
    <recommendedName>
        <fullName evidence="2">J domain-containing protein</fullName>
    </recommendedName>
</protein>
<proteinExistence type="predicted"/>
<name>A0A8S1KSA6_PARPR</name>
<dbReference type="SMART" id="SM00271">
    <property type="entry name" value="DnaJ"/>
    <property type="match status" value="1"/>
</dbReference>
<dbReference type="InterPro" id="IPR053025">
    <property type="entry name" value="Mito_ATP_Synthase-Asso"/>
</dbReference>
<keyword evidence="4" id="KW-1185">Reference proteome</keyword>
<evidence type="ECO:0000313" key="4">
    <source>
        <dbReference type="Proteomes" id="UP000688137"/>
    </source>
</evidence>
<dbReference type="OMA" id="XVPENAS"/>
<accession>A0A8S1KSA6</accession>